<dbReference type="Pfam" id="PF09312">
    <property type="entry name" value="SurA_N"/>
    <property type="match status" value="1"/>
</dbReference>
<feature type="signal peptide" evidence="7">
    <location>
        <begin position="1"/>
        <end position="38"/>
    </location>
</feature>
<proteinExistence type="inferred from homology"/>
<dbReference type="HAMAP" id="MF_01183">
    <property type="entry name" value="Chaperone_SurA"/>
    <property type="match status" value="1"/>
</dbReference>
<dbReference type="InterPro" id="IPR050280">
    <property type="entry name" value="OMP_Chaperone_SurA"/>
</dbReference>
<protein>
    <recommendedName>
        <fullName evidence="7">Chaperone SurA</fullName>
    </recommendedName>
    <alternativeName>
        <fullName evidence="7">Peptidyl-prolyl cis-trans isomerase SurA</fullName>
        <shortName evidence="7">PPIase SurA</shortName>
        <ecNumber evidence="7">5.2.1.8</ecNumber>
    </alternativeName>
    <alternativeName>
        <fullName evidence="7">Rotamase SurA</fullName>
    </alternativeName>
</protein>
<dbReference type="Gene3D" id="3.10.50.40">
    <property type="match status" value="2"/>
</dbReference>
<dbReference type="OrthoDB" id="14196at2"/>
<dbReference type="Proteomes" id="UP000292120">
    <property type="component" value="Unassembled WGS sequence"/>
</dbReference>
<evidence type="ECO:0000256" key="6">
    <source>
        <dbReference type="ARBA" id="ARBA00023235"/>
    </source>
</evidence>
<evidence type="ECO:0000256" key="2">
    <source>
        <dbReference type="ARBA" id="ARBA00022737"/>
    </source>
</evidence>
<dbReference type="GO" id="GO:0043165">
    <property type="term" value="P:Gram-negative-bacterium-type cell outer membrane assembly"/>
    <property type="evidence" value="ECO:0007669"/>
    <property type="project" value="InterPro"/>
</dbReference>
<evidence type="ECO:0000313" key="9">
    <source>
        <dbReference type="EMBL" id="TBO29413.1"/>
    </source>
</evidence>
<comment type="domain">
    <text evidence="7">The PPIase activity resides only in the second parvulin domain. The N-terminal region and the C-terminal tail are necessary and sufficient for the chaperone activity of SurA. The PPIase activity is dispensable for SurA to function as a chaperone. The N-terminal region and the C-terminal tail are also required for porin recognition.</text>
</comment>
<dbReference type="InterPro" id="IPR027304">
    <property type="entry name" value="Trigger_fact/SurA_dom_sf"/>
</dbReference>
<reference evidence="9 10" key="1">
    <citation type="submission" date="2019-02" db="EMBL/GenBank/DDBJ databases">
        <title>Aquabacterium sp. strain KMB7.</title>
        <authorList>
            <person name="Chen W.-M."/>
        </authorList>
    </citation>
    <scope>NUCLEOTIDE SEQUENCE [LARGE SCALE GENOMIC DNA]</scope>
    <source>
        <strain evidence="9 10">KMB7</strain>
    </source>
</reference>
<comment type="caution">
    <text evidence="9">The sequence shown here is derived from an EMBL/GenBank/DDBJ whole genome shotgun (WGS) entry which is preliminary data.</text>
</comment>
<dbReference type="GO" id="GO:0030288">
    <property type="term" value="C:outer membrane-bounded periplasmic space"/>
    <property type="evidence" value="ECO:0007669"/>
    <property type="project" value="InterPro"/>
</dbReference>
<dbReference type="InterPro" id="IPR046357">
    <property type="entry name" value="PPIase_dom_sf"/>
</dbReference>
<feature type="domain" description="PpiC" evidence="8">
    <location>
        <begin position="216"/>
        <end position="318"/>
    </location>
</feature>
<gene>
    <name evidence="7" type="primary">surA</name>
    <name evidence="9" type="ORF">EYS42_13515</name>
</gene>
<accession>A0A4Q9GYU5</accession>
<dbReference type="GO" id="GO:0042277">
    <property type="term" value="F:peptide binding"/>
    <property type="evidence" value="ECO:0007669"/>
    <property type="project" value="InterPro"/>
</dbReference>
<dbReference type="GO" id="GO:0003755">
    <property type="term" value="F:peptidyl-prolyl cis-trans isomerase activity"/>
    <property type="evidence" value="ECO:0007669"/>
    <property type="project" value="UniProtKB-UniRule"/>
</dbReference>
<dbReference type="EMBL" id="SIXI01000005">
    <property type="protein sequence ID" value="TBO29413.1"/>
    <property type="molecule type" value="Genomic_DNA"/>
</dbReference>
<keyword evidence="4 7" id="KW-0697">Rotamase</keyword>
<dbReference type="Pfam" id="PF00639">
    <property type="entry name" value="Rotamase"/>
    <property type="match status" value="2"/>
</dbReference>
<dbReference type="InterPro" id="IPR023058">
    <property type="entry name" value="PPIase_PpiC_CS"/>
</dbReference>
<keyword evidence="2 7" id="KW-0677">Repeat</keyword>
<evidence type="ECO:0000259" key="8">
    <source>
        <dbReference type="PROSITE" id="PS50198"/>
    </source>
</evidence>
<dbReference type="PANTHER" id="PTHR47637:SF1">
    <property type="entry name" value="CHAPERONE SURA"/>
    <property type="match status" value="1"/>
</dbReference>
<dbReference type="GO" id="GO:0051082">
    <property type="term" value="F:unfolded protein binding"/>
    <property type="evidence" value="ECO:0007669"/>
    <property type="project" value="UniProtKB-UniRule"/>
</dbReference>
<evidence type="ECO:0000256" key="7">
    <source>
        <dbReference type="HAMAP-Rule" id="MF_01183"/>
    </source>
</evidence>
<dbReference type="Gene3D" id="1.10.4030.10">
    <property type="entry name" value="Porin chaperone SurA, peptide-binding domain"/>
    <property type="match status" value="1"/>
</dbReference>
<dbReference type="InterPro" id="IPR015391">
    <property type="entry name" value="SurA_N"/>
</dbReference>
<dbReference type="EC" id="5.2.1.8" evidence="7"/>
<dbReference type="InterPro" id="IPR023034">
    <property type="entry name" value="PPIase_SurA"/>
</dbReference>
<comment type="catalytic activity">
    <reaction evidence="7">
        <text>[protein]-peptidylproline (omega=180) = [protein]-peptidylproline (omega=0)</text>
        <dbReference type="Rhea" id="RHEA:16237"/>
        <dbReference type="Rhea" id="RHEA-COMP:10747"/>
        <dbReference type="Rhea" id="RHEA-COMP:10748"/>
        <dbReference type="ChEBI" id="CHEBI:83833"/>
        <dbReference type="ChEBI" id="CHEBI:83834"/>
        <dbReference type="EC" id="5.2.1.8"/>
    </reaction>
</comment>
<dbReference type="InterPro" id="IPR000297">
    <property type="entry name" value="PPIase_PpiC"/>
</dbReference>
<evidence type="ECO:0000256" key="1">
    <source>
        <dbReference type="ARBA" id="ARBA00022729"/>
    </source>
</evidence>
<dbReference type="PROSITE" id="PS01096">
    <property type="entry name" value="PPIC_PPIASE_1"/>
    <property type="match status" value="1"/>
</dbReference>
<comment type="function">
    <text evidence="7">Chaperone involved in the correct folding and assembly of outer membrane proteins. Recognizes specific patterns of aromatic residues and the orientation of their side chains, which are found more frequently in integral outer membrane proteins. May act in both early periplasmic and late outer membrane-associated steps of protein maturation.</text>
</comment>
<keyword evidence="10" id="KW-1185">Reference proteome</keyword>
<evidence type="ECO:0000256" key="4">
    <source>
        <dbReference type="ARBA" id="ARBA00023110"/>
    </source>
</evidence>
<dbReference type="AlphaFoldDB" id="A0A4Q9GYU5"/>
<evidence type="ECO:0000256" key="3">
    <source>
        <dbReference type="ARBA" id="ARBA00022764"/>
    </source>
</evidence>
<comment type="subcellular location">
    <subcellularLocation>
        <location evidence="7">Periplasm</location>
    </subcellularLocation>
    <text evidence="7">Is capable of associating with the outer membrane.</text>
</comment>
<evidence type="ECO:0000256" key="5">
    <source>
        <dbReference type="ARBA" id="ARBA00023186"/>
    </source>
</evidence>
<keyword evidence="6 7" id="KW-0413">Isomerase</keyword>
<keyword evidence="1 7" id="KW-0732">Signal</keyword>
<dbReference type="SUPFAM" id="SSF54534">
    <property type="entry name" value="FKBP-like"/>
    <property type="match status" value="2"/>
</dbReference>
<dbReference type="PROSITE" id="PS50198">
    <property type="entry name" value="PPIC_PPIASE_2"/>
    <property type="match status" value="2"/>
</dbReference>
<keyword evidence="5 7" id="KW-0143">Chaperone</keyword>
<dbReference type="GO" id="GO:0050821">
    <property type="term" value="P:protein stabilization"/>
    <property type="evidence" value="ECO:0007669"/>
    <property type="project" value="InterPro"/>
</dbReference>
<dbReference type="PANTHER" id="PTHR47637">
    <property type="entry name" value="CHAPERONE SURA"/>
    <property type="match status" value="1"/>
</dbReference>
<feature type="domain" description="PpiC" evidence="8">
    <location>
        <begin position="327"/>
        <end position="426"/>
    </location>
</feature>
<sequence precursor="true">MTDLSAMKRNALRRMPRPLLPLVATLALSLGQAQPASAQGFRLLDAPQVSPRIPGARNLSTDLQLAGKPTTADYIVAIVNSEPITHTEVDKRVARIFDTAGRNTRLPPADELRRQVLDALINERIQMQAAKAMGMTVADADVDAAIANIAAQNNLSLGELQSRMKADGLDYERYRNSLREQILLERVREREVNGRIRITDDEIDRVRAEAAAAGRDVDLNLAHLLLLMPEGASSAEQQRLAQKAADLQARAAQGANFGDLVKQNSDDKSTRDNGGIFGMRPASKLPELFTDAVKDLKVGQVSRVLRSNAGFHILKLIERENSAAATYTQHRARHILLRTTPQQDAEAGKRKLADIRKQIVGGQASFAQLARQFSEDGSATKGGDLGWAAPGQFVPEFEQALVALQPGQVSEPIVSRFGVHLIQLIERREVQLTDAQQREAARAVLREKRFEQAYEEWAAELRAAAFVDMRDE</sequence>
<organism evidence="9 10">
    <name type="scientific">Aquabacterium lacunae</name>
    <dbReference type="NCBI Taxonomy" id="2528630"/>
    <lineage>
        <taxon>Bacteria</taxon>
        <taxon>Pseudomonadati</taxon>
        <taxon>Pseudomonadota</taxon>
        <taxon>Betaproteobacteria</taxon>
        <taxon>Burkholderiales</taxon>
        <taxon>Aquabacterium</taxon>
    </lineage>
</organism>
<feature type="chain" id="PRO_5021057708" description="Chaperone SurA" evidence="7">
    <location>
        <begin position="39"/>
        <end position="472"/>
    </location>
</feature>
<evidence type="ECO:0000313" key="10">
    <source>
        <dbReference type="Proteomes" id="UP000292120"/>
    </source>
</evidence>
<dbReference type="GO" id="GO:0006457">
    <property type="term" value="P:protein folding"/>
    <property type="evidence" value="ECO:0007669"/>
    <property type="project" value="UniProtKB-UniRule"/>
</dbReference>
<name>A0A4Q9GYU5_9BURK</name>
<keyword evidence="3 7" id="KW-0574">Periplasm</keyword>
<dbReference type="SUPFAM" id="SSF109998">
    <property type="entry name" value="Triger factor/SurA peptide-binding domain-like"/>
    <property type="match status" value="1"/>
</dbReference>